<comment type="similarity">
    <text evidence="2">Belongs to the JARID1 histone demethylase family.</text>
</comment>
<feature type="region of interest" description="Disordered" evidence="5">
    <location>
        <begin position="123"/>
        <end position="152"/>
    </location>
</feature>
<dbReference type="SMART" id="SM00558">
    <property type="entry name" value="JmjC"/>
    <property type="match status" value="1"/>
</dbReference>
<dbReference type="GO" id="GO:0006357">
    <property type="term" value="P:regulation of transcription by RNA polymerase II"/>
    <property type="evidence" value="ECO:0007669"/>
    <property type="project" value="TreeGrafter"/>
</dbReference>
<feature type="compositionally biased region" description="Basic and acidic residues" evidence="5">
    <location>
        <begin position="62"/>
        <end position="84"/>
    </location>
</feature>
<keyword evidence="4" id="KW-0539">Nucleus</keyword>
<dbReference type="InterPro" id="IPR045109">
    <property type="entry name" value="LSDs-like"/>
</dbReference>
<accession>A0AAE1UXW7</accession>
<evidence type="ECO:0000256" key="5">
    <source>
        <dbReference type="SAM" id="MobiDB-lite"/>
    </source>
</evidence>
<evidence type="ECO:0000256" key="2">
    <source>
        <dbReference type="ARBA" id="ARBA00006801"/>
    </source>
</evidence>
<name>A0AAE1UXW7_9SOLA</name>
<keyword evidence="3" id="KW-0479">Metal-binding</keyword>
<feature type="region of interest" description="Disordered" evidence="5">
    <location>
        <begin position="1"/>
        <end position="93"/>
    </location>
</feature>
<protein>
    <recommendedName>
        <fullName evidence="6">JmjC domain-containing protein</fullName>
    </recommendedName>
</protein>
<gene>
    <name evidence="7" type="ORF">RND71_033896</name>
</gene>
<dbReference type="GO" id="GO:0003712">
    <property type="term" value="F:transcription coregulator activity"/>
    <property type="evidence" value="ECO:0007669"/>
    <property type="project" value="TreeGrafter"/>
</dbReference>
<dbReference type="Proteomes" id="UP001291623">
    <property type="component" value="Unassembled WGS sequence"/>
</dbReference>
<dbReference type="Pfam" id="PF02373">
    <property type="entry name" value="JmjC"/>
    <property type="match status" value="1"/>
</dbReference>
<keyword evidence="8" id="KW-1185">Reference proteome</keyword>
<dbReference type="Gene3D" id="2.60.120.650">
    <property type="entry name" value="Cupin"/>
    <property type="match status" value="2"/>
</dbReference>
<dbReference type="GO" id="GO:0046872">
    <property type="term" value="F:metal ion binding"/>
    <property type="evidence" value="ECO:0007669"/>
    <property type="project" value="UniProtKB-KW"/>
</dbReference>
<dbReference type="GO" id="GO:0000118">
    <property type="term" value="C:histone deacetylase complex"/>
    <property type="evidence" value="ECO:0007669"/>
    <property type="project" value="TreeGrafter"/>
</dbReference>
<dbReference type="GO" id="GO:0031490">
    <property type="term" value="F:chromatin DNA binding"/>
    <property type="evidence" value="ECO:0007669"/>
    <property type="project" value="TreeGrafter"/>
</dbReference>
<evidence type="ECO:0000313" key="7">
    <source>
        <dbReference type="EMBL" id="KAK4347557.1"/>
    </source>
</evidence>
<dbReference type="GO" id="GO:0032454">
    <property type="term" value="F:histone H3K9 demethylase activity"/>
    <property type="evidence" value="ECO:0007669"/>
    <property type="project" value="InterPro"/>
</dbReference>
<dbReference type="AlphaFoldDB" id="A0AAE1UXW7"/>
<dbReference type="SUPFAM" id="SSF51197">
    <property type="entry name" value="Clavaminate synthase-like"/>
    <property type="match status" value="1"/>
</dbReference>
<feature type="domain" description="JmjC" evidence="6">
    <location>
        <begin position="294"/>
        <end position="529"/>
    </location>
</feature>
<reference evidence="7" key="1">
    <citation type="submission" date="2023-12" db="EMBL/GenBank/DDBJ databases">
        <title>Genome assembly of Anisodus tanguticus.</title>
        <authorList>
            <person name="Wang Y.-J."/>
        </authorList>
    </citation>
    <scope>NUCLEOTIDE SEQUENCE</scope>
    <source>
        <strain evidence="7">KB-2021</strain>
        <tissue evidence="7">Leaf</tissue>
    </source>
</reference>
<proteinExistence type="inferred from homology"/>
<comment type="caution">
    <text evidence="7">The sequence shown here is derived from an EMBL/GenBank/DDBJ whole genome shotgun (WGS) entry which is preliminary data.</text>
</comment>
<dbReference type="GO" id="GO:0000785">
    <property type="term" value="C:chromatin"/>
    <property type="evidence" value="ECO:0007669"/>
    <property type="project" value="TreeGrafter"/>
</dbReference>
<sequence>MCEKHLHSAVKISSVSRKLGHASVSSVVKRTRSREDDFSSVKKEKKLRRKYIAQSYTSDDSGDLKKSRLKGKSKEIQSDEEKNDGNFYDSNRKHSVKSLEPIAKGVKNESLLRRNDRKLTEKKSAGFALERPYDDDDQDYRTNPKDKKNGDKGPLDNCEMCHQCMKSDRKVARCKERCGLSLSRVTTLEADLSMDGRVYCYNCNTSIVDLHRNCPISSYDLCLTCCQEIREGYFLGDGDRRLPAWKATEIGDIPCPPKKRGGCGNNRLEGHLEHFQTHWKIGEPVIVSNVLELASGLSWEPMVMWRAFCNIATKEGSSDLVATAVDCLDWCCCLAVNILTHTADVTIAKWQLSKIDKLKEEYTSRDRKELHITDIDDHLVLKSDFATAKQEKASDFFPSDRNMQLEGDLSSDQVVDLGNNSDGTEEENGGAVWDIFRRQDVLKLKEYLKEHYKEFRHTHDSLVKQVVHPIHDQVFYLTAYHKKKLKQEFDIEPWTFVQKLGEAVFIPAVCPHQVRNLKVKKMALYALEKAVADLKDLVWVMSSFETFADLI</sequence>
<evidence type="ECO:0000259" key="6">
    <source>
        <dbReference type="SMART" id="SM00558"/>
    </source>
</evidence>
<dbReference type="InterPro" id="IPR003347">
    <property type="entry name" value="JmjC_dom"/>
</dbReference>
<evidence type="ECO:0000256" key="3">
    <source>
        <dbReference type="ARBA" id="ARBA00022723"/>
    </source>
</evidence>
<dbReference type="PANTHER" id="PTHR12549:SF36">
    <property type="entry name" value="LYSINE-SPECIFIC DEMETHYLASE JMJ25-LIKE"/>
    <property type="match status" value="1"/>
</dbReference>
<feature type="compositionally biased region" description="Basic and acidic residues" evidence="5">
    <location>
        <begin position="33"/>
        <end position="42"/>
    </location>
</feature>
<dbReference type="EMBL" id="JAVYJV010000018">
    <property type="protein sequence ID" value="KAK4347557.1"/>
    <property type="molecule type" value="Genomic_DNA"/>
</dbReference>
<organism evidence="7 8">
    <name type="scientific">Anisodus tanguticus</name>
    <dbReference type="NCBI Taxonomy" id="243964"/>
    <lineage>
        <taxon>Eukaryota</taxon>
        <taxon>Viridiplantae</taxon>
        <taxon>Streptophyta</taxon>
        <taxon>Embryophyta</taxon>
        <taxon>Tracheophyta</taxon>
        <taxon>Spermatophyta</taxon>
        <taxon>Magnoliopsida</taxon>
        <taxon>eudicotyledons</taxon>
        <taxon>Gunneridae</taxon>
        <taxon>Pentapetalae</taxon>
        <taxon>asterids</taxon>
        <taxon>lamiids</taxon>
        <taxon>Solanales</taxon>
        <taxon>Solanaceae</taxon>
        <taxon>Solanoideae</taxon>
        <taxon>Hyoscyameae</taxon>
        <taxon>Anisodus</taxon>
    </lineage>
</organism>
<feature type="compositionally biased region" description="Basic and acidic residues" evidence="5">
    <location>
        <begin position="139"/>
        <end position="152"/>
    </location>
</feature>
<comment type="subcellular location">
    <subcellularLocation>
        <location evidence="1">Nucleus</location>
    </subcellularLocation>
</comment>
<evidence type="ECO:0000256" key="4">
    <source>
        <dbReference type="ARBA" id="ARBA00023242"/>
    </source>
</evidence>
<dbReference type="PANTHER" id="PTHR12549">
    <property type="entry name" value="JMJC DOMAIN-CONTAINING HISTONE DEMETHYLATION PROTEIN"/>
    <property type="match status" value="1"/>
</dbReference>
<evidence type="ECO:0000256" key="1">
    <source>
        <dbReference type="ARBA" id="ARBA00004123"/>
    </source>
</evidence>
<evidence type="ECO:0000313" key="8">
    <source>
        <dbReference type="Proteomes" id="UP001291623"/>
    </source>
</evidence>